<dbReference type="OrthoDB" id="1099063at2759"/>
<dbReference type="GeneID" id="64603673"/>
<feature type="region of interest" description="Disordered" evidence="3">
    <location>
        <begin position="200"/>
        <end position="432"/>
    </location>
</feature>
<feature type="compositionally biased region" description="Basic and acidic residues" evidence="3">
    <location>
        <begin position="277"/>
        <end position="286"/>
    </location>
</feature>
<proteinExistence type="predicted"/>
<evidence type="ECO:0000313" key="7">
    <source>
        <dbReference type="Proteomes" id="UP000719766"/>
    </source>
</evidence>
<feature type="domain" description="RRM" evidence="4">
    <location>
        <begin position="102"/>
        <end position="172"/>
    </location>
</feature>
<dbReference type="Gene3D" id="3.30.70.330">
    <property type="match status" value="1"/>
</dbReference>
<gene>
    <name evidence="6" type="ORF">HD556DRAFT_20969</name>
</gene>
<dbReference type="SMART" id="SM00360">
    <property type="entry name" value="RRM"/>
    <property type="match status" value="1"/>
</dbReference>
<dbReference type="SUPFAM" id="SSF54928">
    <property type="entry name" value="RNA-binding domain, RBD"/>
    <property type="match status" value="1"/>
</dbReference>
<reference evidence="6" key="1">
    <citation type="journal article" date="2020" name="New Phytol.">
        <title>Comparative genomics reveals dynamic genome evolution in host specialist ectomycorrhizal fungi.</title>
        <authorList>
            <person name="Lofgren L.A."/>
            <person name="Nguyen N.H."/>
            <person name="Vilgalys R."/>
            <person name="Ruytinx J."/>
            <person name="Liao H.L."/>
            <person name="Branco S."/>
            <person name="Kuo A."/>
            <person name="LaButti K."/>
            <person name="Lipzen A."/>
            <person name="Andreopoulos W."/>
            <person name="Pangilinan J."/>
            <person name="Riley R."/>
            <person name="Hundley H."/>
            <person name="Na H."/>
            <person name="Barry K."/>
            <person name="Grigoriev I.V."/>
            <person name="Stajich J.E."/>
            <person name="Kennedy P.G."/>
        </authorList>
    </citation>
    <scope>NUCLEOTIDE SEQUENCE</scope>
    <source>
        <strain evidence="6">S12</strain>
    </source>
</reference>
<evidence type="ECO:0000313" key="6">
    <source>
        <dbReference type="EMBL" id="KAG1810014.1"/>
    </source>
</evidence>
<dbReference type="PROSITE" id="PS50158">
    <property type="entry name" value="ZF_CCHC"/>
    <property type="match status" value="1"/>
</dbReference>
<feature type="compositionally biased region" description="Basic and acidic residues" evidence="3">
    <location>
        <begin position="255"/>
        <end position="269"/>
    </location>
</feature>
<dbReference type="Pfam" id="PF00098">
    <property type="entry name" value="zf-CCHC"/>
    <property type="match status" value="1"/>
</dbReference>
<feature type="region of interest" description="Disordered" evidence="3">
    <location>
        <begin position="22"/>
        <end position="110"/>
    </location>
</feature>
<dbReference type="Proteomes" id="UP000719766">
    <property type="component" value="Unassembled WGS sequence"/>
</dbReference>
<dbReference type="Gene3D" id="4.10.60.10">
    <property type="entry name" value="Zinc finger, CCHC-type"/>
    <property type="match status" value="1"/>
</dbReference>
<dbReference type="EMBL" id="JABBWE010000001">
    <property type="protein sequence ID" value="KAG1810014.1"/>
    <property type="molecule type" value="Genomic_DNA"/>
</dbReference>
<dbReference type="Pfam" id="PF00076">
    <property type="entry name" value="RRM_1"/>
    <property type="match status" value="1"/>
</dbReference>
<feature type="compositionally biased region" description="Basic and acidic residues" evidence="3">
    <location>
        <begin position="314"/>
        <end position="329"/>
    </location>
</feature>
<dbReference type="InterPro" id="IPR035979">
    <property type="entry name" value="RBD_domain_sf"/>
</dbReference>
<keyword evidence="7" id="KW-1185">Reference proteome</keyword>
<dbReference type="InterPro" id="IPR001878">
    <property type="entry name" value="Znf_CCHC"/>
</dbReference>
<organism evidence="6 7">
    <name type="scientific">Suillus plorans</name>
    <dbReference type="NCBI Taxonomy" id="116603"/>
    <lineage>
        <taxon>Eukaryota</taxon>
        <taxon>Fungi</taxon>
        <taxon>Dikarya</taxon>
        <taxon>Basidiomycota</taxon>
        <taxon>Agaricomycotina</taxon>
        <taxon>Agaricomycetes</taxon>
        <taxon>Agaricomycetidae</taxon>
        <taxon>Boletales</taxon>
        <taxon>Suillineae</taxon>
        <taxon>Suillaceae</taxon>
        <taxon>Suillus</taxon>
    </lineage>
</organism>
<feature type="compositionally biased region" description="Basic and acidic residues" evidence="3">
    <location>
        <begin position="344"/>
        <end position="357"/>
    </location>
</feature>
<feature type="compositionally biased region" description="Basic and acidic residues" evidence="3">
    <location>
        <begin position="296"/>
        <end position="306"/>
    </location>
</feature>
<evidence type="ECO:0000256" key="1">
    <source>
        <dbReference type="PROSITE-ProRule" id="PRU00047"/>
    </source>
</evidence>
<keyword evidence="2" id="KW-0694">RNA-binding</keyword>
<dbReference type="PROSITE" id="PS50102">
    <property type="entry name" value="RRM"/>
    <property type="match status" value="1"/>
</dbReference>
<dbReference type="PANTHER" id="PTHR48038:SF1">
    <property type="entry name" value="RIBONUCLEOPROTEIN RB97D"/>
    <property type="match status" value="1"/>
</dbReference>
<dbReference type="CDD" id="cd00590">
    <property type="entry name" value="RRM_SF"/>
    <property type="match status" value="1"/>
</dbReference>
<sequence>MTCSVDPLKSFSEYFCTNTSKMAASPLAAQDTNDKWGFGEDPDNMGPMSSADPLVDDAPLAADETTSGQMASGSGHKRTSSGDNGVSGSKTDSGREKLSKPNKVYIGGLPDHTRQEDLQSCFGKIGRITHIELKIGYGFVEFDSREAAEESVAKYNEGYFMGNKIRVELSHGRGRATRRSDDPGACFRCGETGHWARECPRLQSRPPRGSSHEVGLIERLPPRDYLPPRDFGPPARYPPPQDARYYDYPPPPPSRDFRRPVSPIRDQRDFLTGPSPRPRDYDDYRMRGPPPPPPARYDRPYDRDLPPRGYPPPRDFDRYERRPPPDDRYPPTNSRPRTPPGPPPRRDDYDRPLRDYIPRPLTPPLRQSDYPRSPEPPRYRRRSLSPPPRSAHYDAYPGGNGYSGDRSGPPRDDKRVRDYPPRRDPEIAYRRA</sequence>
<evidence type="ECO:0000256" key="2">
    <source>
        <dbReference type="PROSITE-ProRule" id="PRU00176"/>
    </source>
</evidence>
<evidence type="ECO:0000259" key="5">
    <source>
        <dbReference type="PROSITE" id="PS50158"/>
    </source>
</evidence>
<evidence type="ECO:0000259" key="4">
    <source>
        <dbReference type="PROSITE" id="PS50102"/>
    </source>
</evidence>
<dbReference type="InterPro" id="IPR012677">
    <property type="entry name" value="Nucleotide-bd_a/b_plait_sf"/>
</dbReference>
<keyword evidence="1" id="KW-0863">Zinc-finger</keyword>
<feature type="domain" description="CCHC-type" evidence="5">
    <location>
        <begin position="186"/>
        <end position="201"/>
    </location>
</feature>
<dbReference type="GO" id="GO:0008270">
    <property type="term" value="F:zinc ion binding"/>
    <property type="evidence" value="ECO:0007669"/>
    <property type="project" value="UniProtKB-KW"/>
</dbReference>
<feature type="compositionally biased region" description="Low complexity" evidence="3">
    <location>
        <begin position="51"/>
        <end position="63"/>
    </location>
</feature>
<dbReference type="PANTHER" id="PTHR48038">
    <property type="entry name" value="RIBONUCLEOPROTEIN RB97D"/>
    <property type="match status" value="1"/>
</dbReference>
<dbReference type="RefSeq" id="XP_041167679.1">
    <property type="nucleotide sequence ID" value="XM_041309909.1"/>
</dbReference>
<keyword evidence="1" id="KW-0862">Zinc</keyword>
<dbReference type="SMART" id="SM00343">
    <property type="entry name" value="ZnF_C2HC"/>
    <property type="match status" value="1"/>
</dbReference>
<keyword evidence="1" id="KW-0479">Metal-binding</keyword>
<accession>A0A9P7E324</accession>
<dbReference type="AlphaFoldDB" id="A0A9P7E324"/>
<evidence type="ECO:0000256" key="3">
    <source>
        <dbReference type="SAM" id="MobiDB-lite"/>
    </source>
</evidence>
<name>A0A9P7E324_9AGAM</name>
<comment type="caution">
    <text evidence="6">The sequence shown here is derived from an EMBL/GenBank/DDBJ whole genome shotgun (WGS) entry which is preliminary data.</text>
</comment>
<dbReference type="InterPro" id="IPR000504">
    <property type="entry name" value="RRM_dom"/>
</dbReference>
<protein>
    <recommendedName>
        <fullName evidence="8">RNA-binding domain-containing protein</fullName>
    </recommendedName>
</protein>
<dbReference type="GO" id="GO:0003723">
    <property type="term" value="F:RNA binding"/>
    <property type="evidence" value="ECO:0007669"/>
    <property type="project" value="UniProtKB-UniRule"/>
</dbReference>
<feature type="compositionally biased region" description="Basic and acidic residues" evidence="3">
    <location>
        <begin position="408"/>
        <end position="432"/>
    </location>
</feature>
<evidence type="ECO:0008006" key="8">
    <source>
        <dbReference type="Google" id="ProtNLM"/>
    </source>
</evidence>
<feature type="compositionally biased region" description="Polar residues" evidence="3">
    <location>
        <begin position="81"/>
        <end position="91"/>
    </location>
</feature>